<dbReference type="Proteomes" id="UP000593568">
    <property type="component" value="Unassembled WGS sequence"/>
</dbReference>
<evidence type="ECO:0000313" key="2">
    <source>
        <dbReference type="Proteomes" id="UP000593568"/>
    </source>
</evidence>
<gene>
    <name evidence="1" type="ORF">Gotri_020125</name>
</gene>
<dbReference type="EMBL" id="JABEZW010000001">
    <property type="protein sequence ID" value="MBA0756997.1"/>
    <property type="molecule type" value="Genomic_DNA"/>
</dbReference>
<protein>
    <submittedName>
        <fullName evidence="1">Uncharacterized protein</fullName>
    </submittedName>
</protein>
<organism evidence="1 2">
    <name type="scientific">Gossypium trilobum</name>
    <dbReference type="NCBI Taxonomy" id="34281"/>
    <lineage>
        <taxon>Eukaryota</taxon>
        <taxon>Viridiplantae</taxon>
        <taxon>Streptophyta</taxon>
        <taxon>Embryophyta</taxon>
        <taxon>Tracheophyta</taxon>
        <taxon>Spermatophyta</taxon>
        <taxon>Magnoliopsida</taxon>
        <taxon>eudicotyledons</taxon>
        <taxon>Gunneridae</taxon>
        <taxon>Pentapetalae</taxon>
        <taxon>rosids</taxon>
        <taxon>malvids</taxon>
        <taxon>Malvales</taxon>
        <taxon>Malvaceae</taxon>
        <taxon>Malvoideae</taxon>
        <taxon>Gossypium</taxon>
    </lineage>
</organism>
<keyword evidence="2" id="KW-1185">Reference proteome</keyword>
<dbReference type="AlphaFoldDB" id="A0A7J9D8D4"/>
<comment type="caution">
    <text evidence="1">The sequence shown here is derived from an EMBL/GenBank/DDBJ whole genome shotgun (WGS) entry which is preliminary data.</text>
</comment>
<sequence length="74" mass="7904">MVKRSSMLSSLLKVAPKLLRLLAPTKTLFVAPLDPSAVTLVVVEVMAVVMVEGEGEVAMVEVAVDVISVVRWAI</sequence>
<accession>A0A7J9D8D4</accession>
<reference evidence="1 2" key="1">
    <citation type="journal article" date="2019" name="Genome Biol. Evol.">
        <title>Insights into the evolution of the New World diploid cottons (Gossypium, subgenus Houzingenia) based on genome sequencing.</title>
        <authorList>
            <person name="Grover C.E."/>
            <person name="Arick M.A. 2nd"/>
            <person name="Thrash A."/>
            <person name="Conover J.L."/>
            <person name="Sanders W.S."/>
            <person name="Peterson D.G."/>
            <person name="Frelichowski J.E."/>
            <person name="Scheffler J.A."/>
            <person name="Scheffler B.E."/>
            <person name="Wendel J.F."/>
        </authorList>
    </citation>
    <scope>NUCLEOTIDE SEQUENCE [LARGE SCALE GENOMIC DNA]</scope>
    <source>
        <strain evidence="1">8</strain>
        <tissue evidence="1">Leaf</tissue>
    </source>
</reference>
<name>A0A7J9D8D4_9ROSI</name>
<evidence type="ECO:0000313" key="1">
    <source>
        <dbReference type="EMBL" id="MBA0756997.1"/>
    </source>
</evidence>
<proteinExistence type="predicted"/>